<keyword evidence="4" id="KW-0479">Metal-binding</keyword>
<feature type="region of interest" description="Disordered" evidence="12">
    <location>
        <begin position="623"/>
        <end position="712"/>
    </location>
</feature>
<evidence type="ECO:0000259" key="14">
    <source>
        <dbReference type="PROSITE" id="PS51999"/>
    </source>
</evidence>
<keyword evidence="7 11" id="KW-0799">Topoisomerase</keyword>
<dbReference type="PRINTS" id="PR00417">
    <property type="entry name" value="PRTPISMRASEI"/>
</dbReference>
<dbReference type="CDD" id="cd03362">
    <property type="entry name" value="TOPRIM_TopoIA_TopoIII"/>
    <property type="match status" value="1"/>
</dbReference>
<dbReference type="SUPFAM" id="SSF56712">
    <property type="entry name" value="Prokaryotic type I DNA topoisomerase"/>
    <property type="match status" value="1"/>
</dbReference>
<evidence type="ECO:0000256" key="1">
    <source>
        <dbReference type="ARBA" id="ARBA00000213"/>
    </source>
</evidence>
<feature type="compositionally biased region" description="Gly residues" evidence="12">
    <location>
        <begin position="657"/>
        <end position="667"/>
    </location>
</feature>
<dbReference type="InterPro" id="IPR003601">
    <property type="entry name" value="Topo_IA_2"/>
</dbReference>
<dbReference type="InterPro" id="IPR034144">
    <property type="entry name" value="TOPRIM_TopoIII"/>
</dbReference>
<dbReference type="SMART" id="SM00493">
    <property type="entry name" value="TOPRIM"/>
    <property type="match status" value="1"/>
</dbReference>
<dbReference type="Gene3D" id="2.70.20.10">
    <property type="entry name" value="Topoisomerase I, domain 3"/>
    <property type="match status" value="1"/>
</dbReference>
<evidence type="ECO:0000256" key="10">
    <source>
        <dbReference type="PROSITE-ProRule" id="PRU01343"/>
    </source>
</evidence>
<dbReference type="InterPro" id="IPR023405">
    <property type="entry name" value="Topo_IA_core_domain"/>
</dbReference>
<dbReference type="Pfam" id="PF01131">
    <property type="entry name" value="Topoisom_bac"/>
    <property type="match status" value="1"/>
</dbReference>
<dbReference type="InterPro" id="IPR010666">
    <property type="entry name" value="Znf_GRF"/>
</dbReference>
<feature type="compositionally biased region" description="Basic and acidic residues" evidence="12">
    <location>
        <begin position="668"/>
        <end position="681"/>
    </location>
</feature>
<evidence type="ECO:0000256" key="11">
    <source>
        <dbReference type="RuleBase" id="RU362092"/>
    </source>
</evidence>
<sequence length="880" mass="97767">MPKVLCVAEKPSISKSITQILSGGQYTTRNSPSKFVKNYDFDYPQTRAKFTVTCVAGHLTEHDFPDAFRKWNSCDPFTLFDLGPIVKVPDKMKAIEKNLFNEAKNADTLMIWTDCDREGEHIGSEIVQVCRRAKRNIVVKRARFSAIIAQQIHNAAQNPFNLDQRLVDAVEARMVLDLKIGAAFTRWQTLTLKAKFRQLDDIQMLSYGSCQYPTLGFVVSRYQDMQNFRAETFWFIYLSLIRPSASQGANEETRFNWRRGHLFDQDIAIVLYEHVLADPAAKVEKVVKKETKKWKPLPLTTVELQKAGSRLLKLAPKKVLDIAEKLYQNGFLSYPRTETDQYDSQFDFQSLIQKQTADPAWGNFAERLRQGDFHTPRRGRNNDKAHPPIHPTAHAANLAGDEKKVYDYITRRFLASCSEDAIGNQTTVDVVCGDEKFYATGLTVIAKNYLEVYPYDKWVDNVLPDFTEGETFDPSVCELRDGQTTKPSPLTEADLVALMDKNGIGTDATIAQHIQTIIDREYVIEHYEGATKYLLPSTLGLGIVEGYDKIDIVKSMTKPMLRRETERRMNQITQGQLSKHDMIAQCVEEYKEMYVIVRMQLEQIAAAMRRAIDGGNLAAGGGAGGGGGDGGSGRGGGGGGGRGRGGGNGDGDRGRGDGGGNSRGGRGGARDIIDINSDDGKYQSIPPAKPLSSSSSNPRSTKLPSAIPPSRASRNYGNQILCECSVSAIPAVVTDGSASNGRNGPNQGRPFWTCDEKACDYFAWADDSMPSSKPTSTVPTKRTFSNTSTELSSRLCQCNEPALKLTSRKENENQGRMFWRCAKEGEGRCKFWEWDGEPGPSRTGGDQASGECFKVWLFTVVENYLLMIFEPVPSIWTLGI</sequence>
<comment type="caution">
    <text evidence="16">The sequence shown here is derived from an EMBL/GenBank/DDBJ whole genome shotgun (WGS) entry which is preliminary data.</text>
</comment>
<keyword evidence="17" id="KW-1185">Reference proteome</keyword>
<feature type="compositionally biased region" description="Low complexity" evidence="12">
    <location>
        <begin position="684"/>
        <end position="705"/>
    </location>
</feature>
<comment type="similarity">
    <text evidence="2 11">Belongs to the type IA topoisomerase family.</text>
</comment>
<keyword evidence="6" id="KW-0862">Zinc</keyword>
<dbReference type="PROSITE" id="PS00396">
    <property type="entry name" value="TOPO_IA_1"/>
    <property type="match status" value="1"/>
</dbReference>
<dbReference type="PROSITE" id="PS51999">
    <property type="entry name" value="ZF_GRF"/>
    <property type="match status" value="2"/>
</dbReference>
<dbReference type="InterPro" id="IPR023406">
    <property type="entry name" value="Topo_IA_AS"/>
</dbReference>
<comment type="function">
    <text evidence="11">Introduces a single-strand break via transesterification at a target site in duplex DNA. Releases the supercoiling and torsional tension of DNA introduced during the DNA replication and transcription by transiently cleaving and rejoining one strand of the DNA duplex. The scissile phosphodiester is attacked by the catalytic tyrosine of the enzyme, resulting in the formation of a DNA-(5'-phosphotyrosyl)-enzyme intermediate and the expulsion of a 3'-OH DNA strand.</text>
</comment>
<evidence type="ECO:0000256" key="3">
    <source>
        <dbReference type="ARBA" id="ARBA00012891"/>
    </source>
</evidence>
<evidence type="ECO:0000256" key="9">
    <source>
        <dbReference type="ARBA" id="ARBA00023235"/>
    </source>
</evidence>
<feature type="domain" description="Topo IA-type catalytic" evidence="15">
    <location>
        <begin position="163"/>
        <end position="594"/>
    </location>
</feature>
<comment type="catalytic activity">
    <reaction evidence="1 11">
        <text>ATP-independent breakage of single-stranded DNA, followed by passage and rejoining.</text>
        <dbReference type="EC" id="5.6.2.1"/>
    </reaction>
</comment>
<evidence type="ECO:0000256" key="6">
    <source>
        <dbReference type="ARBA" id="ARBA00022833"/>
    </source>
</evidence>
<dbReference type="PROSITE" id="PS52039">
    <property type="entry name" value="TOPO_IA_2"/>
    <property type="match status" value="1"/>
</dbReference>
<dbReference type="SMART" id="SM00437">
    <property type="entry name" value="TOP1Ac"/>
    <property type="match status" value="1"/>
</dbReference>
<evidence type="ECO:0000313" key="17">
    <source>
        <dbReference type="Proteomes" id="UP001150217"/>
    </source>
</evidence>
<dbReference type="PROSITE" id="PS50880">
    <property type="entry name" value="TOPRIM"/>
    <property type="match status" value="1"/>
</dbReference>
<feature type="compositionally biased region" description="Basic and acidic residues" evidence="12">
    <location>
        <begin position="373"/>
        <end position="386"/>
    </location>
</feature>
<name>A0ABQ8UYZ9_9AGAR</name>
<protein>
    <recommendedName>
        <fullName evidence="3 11">DNA topoisomerase</fullName>
        <ecNumber evidence="3 11">5.6.2.1</ecNumber>
    </recommendedName>
</protein>
<keyword evidence="9 11" id="KW-0413">Isomerase</keyword>
<dbReference type="InterPro" id="IPR003602">
    <property type="entry name" value="Topo_IA_DNA-bd_dom"/>
</dbReference>
<gene>
    <name evidence="16" type="ORF">C8R41DRAFT_898361</name>
</gene>
<evidence type="ECO:0000256" key="4">
    <source>
        <dbReference type="ARBA" id="ARBA00022723"/>
    </source>
</evidence>
<feature type="domain" description="GRF-type" evidence="14">
    <location>
        <begin position="722"/>
        <end position="768"/>
    </location>
</feature>
<dbReference type="InterPro" id="IPR000380">
    <property type="entry name" value="Topo_IA"/>
</dbReference>
<feature type="domain" description="GRF-type" evidence="14">
    <location>
        <begin position="796"/>
        <end position="838"/>
    </location>
</feature>
<evidence type="ECO:0000259" key="15">
    <source>
        <dbReference type="PROSITE" id="PS52039"/>
    </source>
</evidence>
<keyword evidence="5 10" id="KW-0863">Zinc-finger</keyword>
<dbReference type="InterPro" id="IPR006171">
    <property type="entry name" value="TOPRIM_dom"/>
</dbReference>
<accession>A0ABQ8UYZ9</accession>
<dbReference type="Pfam" id="PF06839">
    <property type="entry name" value="Zn_ribbon_GRF"/>
    <property type="match status" value="2"/>
</dbReference>
<evidence type="ECO:0000256" key="8">
    <source>
        <dbReference type="ARBA" id="ARBA00023125"/>
    </source>
</evidence>
<evidence type="ECO:0000256" key="7">
    <source>
        <dbReference type="ARBA" id="ARBA00023029"/>
    </source>
</evidence>
<dbReference type="InterPro" id="IPR013825">
    <property type="entry name" value="Topo_IA_cen_sub2"/>
</dbReference>
<reference evidence="16" key="1">
    <citation type="submission" date="2022-08" db="EMBL/GenBank/DDBJ databases">
        <title>A Global Phylogenomic Analysis of the Shiitake Genus Lentinula.</title>
        <authorList>
            <consortium name="DOE Joint Genome Institute"/>
            <person name="Sierra-Patev S."/>
            <person name="Min B."/>
            <person name="Naranjo-Ortiz M."/>
            <person name="Looney B."/>
            <person name="Konkel Z."/>
            <person name="Slot J.C."/>
            <person name="Sakamoto Y."/>
            <person name="Steenwyk J.L."/>
            <person name="Rokas A."/>
            <person name="Carro J."/>
            <person name="Camarero S."/>
            <person name="Ferreira P."/>
            <person name="Molpeceres G."/>
            <person name="Ruiz-Duenas F.J."/>
            <person name="Serrano A."/>
            <person name="Henrissat B."/>
            <person name="Drula E."/>
            <person name="Hughes K.W."/>
            <person name="Mata J.L."/>
            <person name="Ishikawa N.K."/>
            <person name="Vargas-Isla R."/>
            <person name="Ushijima S."/>
            <person name="Smith C.A."/>
            <person name="Ahrendt S."/>
            <person name="Andreopoulos W."/>
            <person name="He G."/>
            <person name="Labutti K."/>
            <person name="Lipzen A."/>
            <person name="Ng V."/>
            <person name="Riley R."/>
            <person name="Sandor L."/>
            <person name="Barry K."/>
            <person name="Martinez A.T."/>
            <person name="Xiao Y."/>
            <person name="Gibbons J.G."/>
            <person name="Terashima K."/>
            <person name="Grigoriev I.V."/>
            <person name="Hibbett D.S."/>
        </authorList>
    </citation>
    <scope>NUCLEOTIDE SEQUENCE</scope>
    <source>
        <strain evidence="16">RHP3577 ss4</strain>
    </source>
</reference>
<evidence type="ECO:0000256" key="12">
    <source>
        <dbReference type="SAM" id="MobiDB-lite"/>
    </source>
</evidence>
<dbReference type="PANTHER" id="PTHR11390">
    <property type="entry name" value="PROKARYOTIC DNA TOPOISOMERASE"/>
    <property type="match status" value="1"/>
</dbReference>
<dbReference type="EC" id="5.6.2.1" evidence="3 11"/>
<dbReference type="Gene3D" id="1.10.290.10">
    <property type="entry name" value="Topoisomerase I, domain 4"/>
    <property type="match status" value="1"/>
</dbReference>
<keyword evidence="8 11" id="KW-0238">DNA-binding</keyword>
<dbReference type="CDD" id="cd00186">
    <property type="entry name" value="TOP1Ac"/>
    <property type="match status" value="1"/>
</dbReference>
<dbReference type="Proteomes" id="UP001150217">
    <property type="component" value="Unassembled WGS sequence"/>
</dbReference>
<dbReference type="SMART" id="SM00436">
    <property type="entry name" value="TOP1Bc"/>
    <property type="match status" value="1"/>
</dbReference>
<proteinExistence type="inferred from homology"/>
<feature type="domain" description="Toprim" evidence="13">
    <location>
        <begin position="3"/>
        <end position="147"/>
    </location>
</feature>
<feature type="compositionally biased region" description="Gly residues" evidence="12">
    <location>
        <begin position="623"/>
        <end position="649"/>
    </location>
</feature>
<dbReference type="PANTHER" id="PTHR11390:SF21">
    <property type="entry name" value="DNA TOPOISOMERASE 3-ALPHA"/>
    <property type="match status" value="1"/>
</dbReference>
<dbReference type="EMBL" id="JANVFT010000115">
    <property type="protein sequence ID" value="KAJ4466376.1"/>
    <property type="molecule type" value="Genomic_DNA"/>
</dbReference>
<dbReference type="InterPro" id="IPR013497">
    <property type="entry name" value="Topo_IA_cen"/>
</dbReference>
<feature type="region of interest" description="Disordered" evidence="12">
    <location>
        <begin position="373"/>
        <end position="393"/>
    </location>
</feature>
<evidence type="ECO:0000256" key="2">
    <source>
        <dbReference type="ARBA" id="ARBA00009446"/>
    </source>
</evidence>
<evidence type="ECO:0000313" key="16">
    <source>
        <dbReference type="EMBL" id="KAJ4466376.1"/>
    </source>
</evidence>
<dbReference type="Gene3D" id="1.10.460.10">
    <property type="entry name" value="Topoisomerase I, domain 2"/>
    <property type="match status" value="1"/>
</dbReference>
<dbReference type="Pfam" id="PF01751">
    <property type="entry name" value="Toprim"/>
    <property type="match status" value="1"/>
</dbReference>
<dbReference type="Gene3D" id="3.40.50.140">
    <property type="match status" value="1"/>
</dbReference>
<dbReference type="InterPro" id="IPR013824">
    <property type="entry name" value="Topo_IA_cen_sub1"/>
</dbReference>
<evidence type="ECO:0000259" key="13">
    <source>
        <dbReference type="PROSITE" id="PS50880"/>
    </source>
</evidence>
<evidence type="ECO:0000256" key="5">
    <source>
        <dbReference type="ARBA" id="ARBA00022771"/>
    </source>
</evidence>
<dbReference type="InterPro" id="IPR013826">
    <property type="entry name" value="Topo_IA_cen_sub3"/>
</dbReference>
<organism evidence="16 17">
    <name type="scientific">Lentinula lateritia</name>
    <dbReference type="NCBI Taxonomy" id="40482"/>
    <lineage>
        <taxon>Eukaryota</taxon>
        <taxon>Fungi</taxon>
        <taxon>Dikarya</taxon>
        <taxon>Basidiomycota</taxon>
        <taxon>Agaricomycotina</taxon>
        <taxon>Agaricomycetes</taxon>
        <taxon>Agaricomycetidae</taxon>
        <taxon>Agaricales</taxon>
        <taxon>Marasmiineae</taxon>
        <taxon>Omphalotaceae</taxon>
        <taxon>Lentinula</taxon>
    </lineage>
</organism>